<organism evidence="2 3">
    <name type="scientific">Bradyrhizobium shewense</name>
    <dbReference type="NCBI Taxonomy" id="1761772"/>
    <lineage>
        <taxon>Bacteria</taxon>
        <taxon>Pseudomonadati</taxon>
        <taxon>Pseudomonadota</taxon>
        <taxon>Alphaproteobacteria</taxon>
        <taxon>Hyphomicrobiales</taxon>
        <taxon>Nitrobacteraceae</taxon>
        <taxon>Bradyrhizobium</taxon>
    </lineage>
</organism>
<protein>
    <submittedName>
        <fullName evidence="2">Type III effector protein NopP</fullName>
    </submittedName>
</protein>
<dbReference type="RefSeq" id="WP_283808042.1">
    <property type="nucleotide sequence ID" value="NZ_FMAI01000053.1"/>
</dbReference>
<name>A0A1C3XU24_9BRAD</name>
<feature type="region of interest" description="Disordered" evidence="1">
    <location>
        <begin position="1"/>
        <end position="52"/>
    </location>
</feature>
<feature type="compositionally biased region" description="Low complexity" evidence="1">
    <location>
        <begin position="43"/>
        <end position="52"/>
    </location>
</feature>
<feature type="compositionally biased region" description="Polar residues" evidence="1">
    <location>
        <begin position="1"/>
        <end position="10"/>
    </location>
</feature>
<keyword evidence="3" id="KW-1185">Reference proteome</keyword>
<reference evidence="3" key="1">
    <citation type="submission" date="2016-08" db="EMBL/GenBank/DDBJ databases">
        <authorList>
            <person name="Varghese N."/>
            <person name="Submissions Spin"/>
        </authorList>
    </citation>
    <scope>NUCLEOTIDE SEQUENCE [LARGE SCALE GENOMIC DNA]</scope>
    <source>
        <strain evidence="3">ERR11</strain>
    </source>
</reference>
<evidence type="ECO:0000313" key="2">
    <source>
        <dbReference type="EMBL" id="SCB55761.1"/>
    </source>
</evidence>
<dbReference type="AlphaFoldDB" id="A0A1C3XU24"/>
<gene>
    <name evidence="2" type="ORF">GA0061098_10534</name>
</gene>
<sequence>MDGRINNWSDVPSDDQYHYASSPEHRSADDFADALGRMGLQDSGASSSSQPSYYLTSRPPVFEIDQAEFRERVRSFHGEEINHIANNPQEYSEFVSERARRTADVASSFGIRRDSDAARYYSYQLGNRSVGLQRTEAGFPMATEFTSQGWREQFPGRTNVTSIVDFQVAHPLVGNAGDILLEHQLRQDGERPLVNWRPANDEARARAEQMGFVEVDRNDMVLDPTQSRQWSYRDGEWQRATNSRAYLSKVQTRSDDEPSSESDSDGDFM</sequence>
<dbReference type="Proteomes" id="UP000199184">
    <property type="component" value="Unassembled WGS sequence"/>
</dbReference>
<dbReference type="EMBL" id="FMAI01000053">
    <property type="protein sequence ID" value="SCB55761.1"/>
    <property type="molecule type" value="Genomic_DNA"/>
</dbReference>
<feature type="region of interest" description="Disordered" evidence="1">
    <location>
        <begin position="248"/>
        <end position="269"/>
    </location>
</feature>
<proteinExistence type="predicted"/>
<accession>A0A1C3XU24</accession>
<evidence type="ECO:0000313" key="3">
    <source>
        <dbReference type="Proteomes" id="UP000199184"/>
    </source>
</evidence>
<evidence type="ECO:0000256" key="1">
    <source>
        <dbReference type="SAM" id="MobiDB-lite"/>
    </source>
</evidence>
<feature type="compositionally biased region" description="Acidic residues" evidence="1">
    <location>
        <begin position="257"/>
        <end position="269"/>
    </location>
</feature>